<dbReference type="PANTHER" id="PTHR34045:SF3">
    <property type="entry name" value="PROTEIN LAZY 4"/>
    <property type="match status" value="1"/>
</dbReference>
<evidence type="ECO:0000256" key="2">
    <source>
        <dbReference type="ARBA" id="ARBA00024198"/>
    </source>
</evidence>
<keyword evidence="5" id="KW-1185">Reference proteome</keyword>
<keyword evidence="1" id="KW-0341">Growth regulation</keyword>
<dbReference type="Proteomes" id="UP000030748">
    <property type="component" value="Unassembled WGS sequence"/>
</dbReference>
<gene>
    <name evidence="4" type="ORF">MIMGU_mgv1a017823mg</name>
</gene>
<sequence length="243" mass="27774">MKFFNWMQKKFNAGGQNGHDHQITTKKKLIEPSKQEFNGLMLSIGTFGNKHDVVDQPSSSPDNFSEFTAEEIVKLEKELTKLLTRKSDKNDHLPLDRFLNSPSSLLATSDTSFSTSFSDDKEDEEEDDDEIDRTVRIILKRCKELSRNKKSIIGKKSSLSFLVKKMFVCTGGFAAAAPRFRDAFQESRMEKLLRTMLTRTIFPRNSSGASSTKKFIEERRRNEDESHDQIGDGSSKWIKTDSE</sequence>
<dbReference type="eggNOG" id="ENOG502QSTE">
    <property type="taxonomic scope" value="Eukaryota"/>
</dbReference>
<name>A0A022RZE1_ERYGU</name>
<feature type="region of interest" description="Disordered" evidence="3">
    <location>
        <begin position="110"/>
        <end position="130"/>
    </location>
</feature>
<feature type="compositionally biased region" description="Acidic residues" evidence="3">
    <location>
        <begin position="120"/>
        <end position="130"/>
    </location>
</feature>
<dbReference type="EMBL" id="KI630171">
    <property type="protein sequence ID" value="EYU45892.1"/>
    <property type="molecule type" value="Genomic_DNA"/>
</dbReference>
<comment type="similarity">
    <text evidence="2">Belongs to the LAZY family.</text>
</comment>
<organism evidence="4 5">
    <name type="scientific">Erythranthe guttata</name>
    <name type="common">Yellow monkey flower</name>
    <name type="synonym">Mimulus guttatus</name>
    <dbReference type="NCBI Taxonomy" id="4155"/>
    <lineage>
        <taxon>Eukaryota</taxon>
        <taxon>Viridiplantae</taxon>
        <taxon>Streptophyta</taxon>
        <taxon>Embryophyta</taxon>
        <taxon>Tracheophyta</taxon>
        <taxon>Spermatophyta</taxon>
        <taxon>Magnoliopsida</taxon>
        <taxon>eudicotyledons</taxon>
        <taxon>Gunneridae</taxon>
        <taxon>Pentapetalae</taxon>
        <taxon>asterids</taxon>
        <taxon>lamiids</taxon>
        <taxon>Lamiales</taxon>
        <taxon>Phrymaceae</taxon>
        <taxon>Erythranthe</taxon>
    </lineage>
</organism>
<proteinExistence type="inferred from homology"/>
<feature type="region of interest" description="Disordered" evidence="3">
    <location>
        <begin position="203"/>
        <end position="243"/>
    </location>
</feature>
<accession>A0A022RZE1</accession>
<protein>
    <submittedName>
        <fullName evidence="4">Uncharacterized protein</fullName>
    </submittedName>
</protein>
<feature type="compositionally biased region" description="Basic and acidic residues" evidence="3">
    <location>
        <begin position="214"/>
        <end position="230"/>
    </location>
</feature>
<evidence type="ECO:0000313" key="5">
    <source>
        <dbReference type="Proteomes" id="UP000030748"/>
    </source>
</evidence>
<dbReference type="GO" id="GO:0040008">
    <property type="term" value="P:regulation of growth"/>
    <property type="evidence" value="ECO:0007669"/>
    <property type="project" value="InterPro"/>
</dbReference>
<dbReference type="PANTHER" id="PTHR34045">
    <property type="entry name" value="OS03G0406300 PROTEIN"/>
    <property type="match status" value="1"/>
</dbReference>
<evidence type="ECO:0000256" key="3">
    <source>
        <dbReference type="SAM" id="MobiDB-lite"/>
    </source>
</evidence>
<evidence type="ECO:0000256" key="1">
    <source>
        <dbReference type="ARBA" id="ARBA00022604"/>
    </source>
</evidence>
<evidence type="ECO:0000313" key="4">
    <source>
        <dbReference type="EMBL" id="EYU45892.1"/>
    </source>
</evidence>
<reference evidence="4 5" key="1">
    <citation type="journal article" date="2013" name="Proc. Natl. Acad. Sci. U.S.A.">
        <title>Fine-scale variation in meiotic recombination in Mimulus inferred from population shotgun sequencing.</title>
        <authorList>
            <person name="Hellsten U."/>
            <person name="Wright K.M."/>
            <person name="Jenkins J."/>
            <person name="Shu S."/>
            <person name="Yuan Y."/>
            <person name="Wessler S.R."/>
            <person name="Schmutz J."/>
            <person name="Willis J.H."/>
            <person name="Rokhsar D.S."/>
        </authorList>
    </citation>
    <scope>NUCLEOTIDE SEQUENCE [LARGE SCALE GENOMIC DNA]</scope>
    <source>
        <strain evidence="5">cv. DUN x IM62</strain>
    </source>
</reference>
<dbReference type="STRING" id="4155.A0A022RZE1"/>
<feature type="non-terminal residue" evidence="4">
    <location>
        <position position="243"/>
    </location>
</feature>
<dbReference type="InterPro" id="IPR044683">
    <property type="entry name" value="LAZY"/>
</dbReference>
<feature type="compositionally biased region" description="Polar residues" evidence="3">
    <location>
        <begin position="203"/>
        <end position="213"/>
    </location>
</feature>
<dbReference type="GO" id="GO:0009630">
    <property type="term" value="P:gravitropism"/>
    <property type="evidence" value="ECO:0007669"/>
    <property type="project" value="InterPro"/>
</dbReference>
<dbReference type="AlphaFoldDB" id="A0A022RZE1"/>